<keyword evidence="8" id="KW-1185">Reference proteome</keyword>
<comment type="caution">
    <text evidence="7">The sequence shown here is derived from an EMBL/GenBank/DDBJ whole genome shotgun (WGS) entry which is preliminary data.</text>
</comment>
<dbReference type="SMART" id="SM00304">
    <property type="entry name" value="HAMP"/>
    <property type="match status" value="1"/>
</dbReference>
<organism evidence="7 8">
    <name type="scientific">Novispirillum itersonii</name>
    <name type="common">Aquaspirillum itersonii</name>
    <dbReference type="NCBI Taxonomy" id="189"/>
    <lineage>
        <taxon>Bacteria</taxon>
        <taxon>Pseudomonadati</taxon>
        <taxon>Pseudomonadota</taxon>
        <taxon>Alphaproteobacteria</taxon>
        <taxon>Rhodospirillales</taxon>
        <taxon>Novispirillaceae</taxon>
        <taxon>Novispirillum</taxon>
    </lineage>
</organism>
<dbReference type="PRINTS" id="PR00260">
    <property type="entry name" value="CHEMTRNSDUCR"/>
</dbReference>
<keyword evidence="4" id="KW-0812">Transmembrane</keyword>
<dbReference type="GO" id="GO:0004888">
    <property type="term" value="F:transmembrane signaling receptor activity"/>
    <property type="evidence" value="ECO:0007669"/>
    <property type="project" value="InterPro"/>
</dbReference>
<evidence type="ECO:0000259" key="5">
    <source>
        <dbReference type="PROSITE" id="PS50111"/>
    </source>
</evidence>
<evidence type="ECO:0000256" key="3">
    <source>
        <dbReference type="PROSITE-ProRule" id="PRU00284"/>
    </source>
</evidence>
<dbReference type="RefSeq" id="WP_184264193.1">
    <property type="nucleotide sequence ID" value="NZ_JACIIX010000011.1"/>
</dbReference>
<dbReference type="InterPro" id="IPR004090">
    <property type="entry name" value="Chemotax_Me-accpt_rcpt"/>
</dbReference>
<feature type="transmembrane region" description="Helical" evidence="4">
    <location>
        <begin position="270"/>
        <end position="293"/>
    </location>
</feature>
<dbReference type="Gene3D" id="6.10.340.10">
    <property type="match status" value="1"/>
</dbReference>
<dbReference type="GO" id="GO:0007165">
    <property type="term" value="P:signal transduction"/>
    <property type="evidence" value="ECO:0007669"/>
    <property type="project" value="UniProtKB-KW"/>
</dbReference>
<evidence type="ECO:0000313" key="7">
    <source>
        <dbReference type="EMBL" id="MBB6211374.1"/>
    </source>
</evidence>
<dbReference type="Pfam" id="PF00015">
    <property type="entry name" value="MCPsignal"/>
    <property type="match status" value="1"/>
</dbReference>
<dbReference type="GO" id="GO:0016020">
    <property type="term" value="C:membrane"/>
    <property type="evidence" value="ECO:0007669"/>
    <property type="project" value="InterPro"/>
</dbReference>
<dbReference type="SUPFAM" id="SSF58104">
    <property type="entry name" value="Methyl-accepting chemotaxis protein (MCP) signaling domain"/>
    <property type="match status" value="1"/>
</dbReference>
<evidence type="ECO:0000259" key="6">
    <source>
        <dbReference type="PROSITE" id="PS50885"/>
    </source>
</evidence>
<feature type="domain" description="HAMP" evidence="6">
    <location>
        <begin position="295"/>
        <end position="348"/>
    </location>
</feature>
<proteinExistence type="inferred from homology"/>
<dbReference type="SMART" id="SM00283">
    <property type="entry name" value="MA"/>
    <property type="match status" value="1"/>
</dbReference>
<evidence type="ECO:0000256" key="1">
    <source>
        <dbReference type="ARBA" id="ARBA00023224"/>
    </source>
</evidence>
<sequence length="731" mass="76557">MTLVKDTERELYGLTILKWLSSVDEAVALNLTGAAAPPAEPLVAQQAAAVAQSGNLPGVSDSVAKAAAALEAWQKAANPDTLFSLRGAVAEARRAAANQSGISADANPEISALMAVTLDRTPLVSRLLGQSTDLYLKAAPRKMITSEGNMEILKAEGVIVNALQSVDQAMSVVAATAPALMPVLEEPAKTFVQQSNFLASTLKAKAEPQEPAMAAALGLPIGAARILKKDVAEIAELAPKVIAAAYGFDRLVLDTANAQLEARDKAAWRIAILSLALSLAAVAVIFVGVQVFIQRRLVDPLSKLADAVELLARGDTSGRMPSFARSDEIGSMSVALESLHTVTVRAFMLQDMLEEMPINILTCSAQDGTVTYFNKAMGTVLYDMRQHLPCDPAALTGRRVSDLPGGGADLLRQVTQAATLPHRARIAIGDETVDQRLSALHDQSGAHVSTMLIWTVVSAQERLSNTFRTTIDGVLSDVRSVSDAVVSLNAFAEEATSETLSVSGMVEDTSATVQSVAAAAEELAASIGEISAQVGRSAAIAAEAAQGAQRSSETLSGLAQVTHRIGEITSMITEIASQTQMLALNATIEAARAGDAGKGFAVVAEEVKGLAQQTAKATEDIAAQISAVQEAALDAVRVNDEVSGTIGAIEQIAATITESVEQQSAATREMAEHITVASERTRTVVERLDGMRSSITRTSSHTGTLAETASMLDGRTQGLSGEWDRFVKTTT</sequence>
<name>A0A7W9ZJN0_NOVIT</name>
<dbReference type="PROSITE" id="PS50885">
    <property type="entry name" value="HAMP"/>
    <property type="match status" value="1"/>
</dbReference>
<accession>A0A7W9ZJN0</accession>
<evidence type="ECO:0000256" key="4">
    <source>
        <dbReference type="SAM" id="Phobius"/>
    </source>
</evidence>
<dbReference type="PANTHER" id="PTHR32089">
    <property type="entry name" value="METHYL-ACCEPTING CHEMOTAXIS PROTEIN MCPB"/>
    <property type="match status" value="1"/>
</dbReference>
<dbReference type="PANTHER" id="PTHR32089:SF112">
    <property type="entry name" value="LYSOZYME-LIKE PROTEIN-RELATED"/>
    <property type="match status" value="1"/>
</dbReference>
<gene>
    <name evidence="7" type="ORF">FHS48_002813</name>
</gene>
<keyword evidence="4" id="KW-0472">Membrane</keyword>
<keyword evidence="1 3" id="KW-0807">Transducer</keyword>
<reference evidence="7 8" key="1">
    <citation type="submission" date="2020-08" db="EMBL/GenBank/DDBJ databases">
        <title>Genomic Encyclopedia of Type Strains, Phase IV (KMG-IV): sequencing the most valuable type-strain genomes for metagenomic binning, comparative biology and taxonomic classification.</title>
        <authorList>
            <person name="Goeker M."/>
        </authorList>
    </citation>
    <scope>NUCLEOTIDE SEQUENCE [LARGE SCALE GENOMIC DNA]</scope>
    <source>
        <strain evidence="7 8">DSM 11590</strain>
    </source>
</reference>
<comment type="similarity">
    <text evidence="2">Belongs to the methyl-accepting chemotaxis (MCP) protein family.</text>
</comment>
<dbReference type="PROSITE" id="PS50111">
    <property type="entry name" value="CHEMOTAXIS_TRANSDUC_2"/>
    <property type="match status" value="1"/>
</dbReference>
<evidence type="ECO:0000313" key="8">
    <source>
        <dbReference type="Proteomes" id="UP000544872"/>
    </source>
</evidence>
<keyword evidence="4" id="KW-1133">Transmembrane helix</keyword>
<feature type="domain" description="Methyl-accepting transducer" evidence="5">
    <location>
        <begin position="477"/>
        <end position="703"/>
    </location>
</feature>
<dbReference type="Pfam" id="PF00672">
    <property type="entry name" value="HAMP"/>
    <property type="match status" value="1"/>
</dbReference>
<dbReference type="GO" id="GO:0006935">
    <property type="term" value="P:chemotaxis"/>
    <property type="evidence" value="ECO:0007669"/>
    <property type="project" value="InterPro"/>
</dbReference>
<dbReference type="InterPro" id="IPR004089">
    <property type="entry name" value="MCPsignal_dom"/>
</dbReference>
<dbReference type="Proteomes" id="UP000544872">
    <property type="component" value="Unassembled WGS sequence"/>
</dbReference>
<dbReference type="InterPro" id="IPR003660">
    <property type="entry name" value="HAMP_dom"/>
</dbReference>
<dbReference type="Gene3D" id="3.30.450.20">
    <property type="entry name" value="PAS domain"/>
    <property type="match status" value="1"/>
</dbReference>
<dbReference type="SUPFAM" id="SSF158472">
    <property type="entry name" value="HAMP domain-like"/>
    <property type="match status" value="1"/>
</dbReference>
<dbReference type="Gene3D" id="1.10.287.950">
    <property type="entry name" value="Methyl-accepting chemotaxis protein"/>
    <property type="match status" value="1"/>
</dbReference>
<dbReference type="EMBL" id="JACIIX010000011">
    <property type="protein sequence ID" value="MBB6211374.1"/>
    <property type="molecule type" value="Genomic_DNA"/>
</dbReference>
<dbReference type="AlphaFoldDB" id="A0A7W9ZJN0"/>
<protein>
    <submittedName>
        <fullName evidence="7">Methyl-accepting chemotaxis protein</fullName>
    </submittedName>
</protein>
<evidence type="ECO:0000256" key="2">
    <source>
        <dbReference type="ARBA" id="ARBA00029447"/>
    </source>
</evidence>